<evidence type="ECO:0000313" key="3">
    <source>
        <dbReference type="EMBL" id="KGG50544.1"/>
    </source>
</evidence>
<dbReference type="Proteomes" id="UP000029725">
    <property type="component" value="Unassembled WGS sequence"/>
</dbReference>
<protein>
    <submittedName>
        <fullName evidence="3">MemO1-like protein</fullName>
    </submittedName>
</protein>
<dbReference type="HOGENOM" id="CLU_619764_0_0_1"/>
<proteinExistence type="inferred from homology"/>
<organism evidence="3 4">
    <name type="scientific">Mitosporidium daphniae</name>
    <dbReference type="NCBI Taxonomy" id="1485682"/>
    <lineage>
        <taxon>Eukaryota</taxon>
        <taxon>Fungi</taxon>
        <taxon>Fungi incertae sedis</taxon>
        <taxon>Microsporidia</taxon>
        <taxon>Mitosporidium</taxon>
    </lineage>
</organism>
<evidence type="ECO:0000313" key="4">
    <source>
        <dbReference type="Proteomes" id="UP000029725"/>
    </source>
</evidence>
<keyword evidence="4" id="KW-1185">Reference proteome</keyword>
<accession>A0A098VP17</accession>
<sequence>MEILFKNAELIPQNGRSVVAIVAPHAGIRYSGAIAAAAFKQLCEKTHDDKISTIVLVGPLHQFRSEKATLWTSKYKVQQSPLGNLYVDTDLASLLKLPVLPINEDKAEHSIEMMFPFISYLMRHSTIPILPIYVSKDDGSHGAVVEKIWRHSSSTVFVFSSDFCHWGTRFQYCYLAPRCCDPIYMQIEELDTKAMQVLQKFCLQEWHAYLQRYGNTICGKDPLGLLMFLGCFLRDACGARLEWVKYAQSSKISDRTGDAEVPLKKKHAKSRKSGDAIPNFVYELEKLISAEGLSSALKEKKKRLAGQLVVYNQKRETKGLAPVKCNPIRIGDEPVESNPTKDGSIAGGEPAPIIEEPSAAIRRPFGMEHPPTLEQNQHPVPKPYISSKIASGVVSESRPSLKAETPSLIPSAAVQKKNAPSKDDIDLEYEAFLKSIGEVGDN</sequence>
<dbReference type="Gene3D" id="3.40.830.10">
    <property type="entry name" value="LigB-like"/>
    <property type="match status" value="1"/>
</dbReference>
<dbReference type="CDD" id="cd07361">
    <property type="entry name" value="MEMO_like"/>
    <property type="match status" value="1"/>
</dbReference>
<name>A0A098VP17_9MICR</name>
<dbReference type="GeneID" id="25260576"/>
<evidence type="ECO:0000256" key="1">
    <source>
        <dbReference type="ARBA" id="ARBA00006315"/>
    </source>
</evidence>
<dbReference type="EMBL" id="JMKJ01000575">
    <property type="protein sequence ID" value="KGG50544.1"/>
    <property type="molecule type" value="Genomic_DNA"/>
</dbReference>
<reference evidence="3 4" key="1">
    <citation type="submission" date="2014-04" db="EMBL/GenBank/DDBJ databases">
        <title>A new species of microsporidia sheds light on the evolution of extreme parasitism.</title>
        <authorList>
            <person name="Haag K.L."/>
            <person name="James T.Y."/>
            <person name="Larsson R."/>
            <person name="Schaer T.M."/>
            <person name="Refardt D."/>
            <person name="Pombert J.-F."/>
            <person name="Ebert D."/>
        </authorList>
    </citation>
    <scope>NUCLEOTIDE SEQUENCE [LARGE SCALE GENOMIC DNA]</scope>
    <source>
        <strain evidence="3 4">UGP3</strain>
        <tissue evidence="3">Spores</tissue>
    </source>
</reference>
<gene>
    <name evidence="3" type="ORF">DI09_66p80</name>
</gene>
<dbReference type="AlphaFoldDB" id="A0A098VP17"/>
<dbReference type="PANTHER" id="PTHR11060">
    <property type="entry name" value="PROTEIN MEMO1"/>
    <property type="match status" value="1"/>
</dbReference>
<feature type="region of interest" description="Disordered" evidence="2">
    <location>
        <begin position="330"/>
        <end position="350"/>
    </location>
</feature>
<dbReference type="OrthoDB" id="417112at2759"/>
<dbReference type="VEuPathDB" id="MicrosporidiaDB:DI09_66p80"/>
<dbReference type="PANTHER" id="PTHR11060:SF0">
    <property type="entry name" value="PROTEIN MEMO1"/>
    <property type="match status" value="1"/>
</dbReference>
<evidence type="ECO:0000256" key="2">
    <source>
        <dbReference type="SAM" id="MobiDB-lite"/>
    </source>
</evidence>
<dbReference type="NCBIfam" id="TIGR04336">
    <property type="entry name" value="AmmeMemoSam_B"/>
    <property type="match status" value="1"/>
</dbReference>
<comment type="similarity">
    <text evidence="1">Belongs to the MEMO1 family.</text>
</comment>
<dbReference type="Pfam" id="PF01875">
    <property type="entry name" value="Memo"/>
    <property type="match status" value="1"/>
</dbReference>
<dbReference type="RefSeq" id="XP_013236987.1">
    <property type="nucleotide sequence ID" value="XM_013381533.1"/>
</dbReference>
<comment type="caution">
    <text evidence="3">The sequence shown here is derived from an EMBL/GenBank/DDBJ whole genome shotgun (WGS) entry which is preliminary data.</text>
</comment>
<dbReference type="InterPro" id="IPR002737">
    <property type="entry name" value="MEMO1_fam"/>
</dbReference>